<reference evidence="1" key="2">
    <citation type="submission" date="2023-05" db="EMBL/GenBank/DDBJ databases">
        <authorList>
            <consortium name="Lawrence Berkeley National Laboratory"/>
            <person name="Steindorff A."/>
            <person name="Hensen N."/>
            <person name="Bonometti L."/>
            <person name="Westerberg I."/>
            <person name="Brannstrom I.O."/>
            <person name="Guillou S."/>
            <person name="Cros-Aarteil S."/>
            <person name="Calhoun S."/>
            <person name="Haridas S."/>
            <person name="Kuo A."/>
            <person name="Mondo S."/>
            <person name="Pangilinan J."/>
            <person name="Riley R."/>
            <person name="Labutti K."/>
            <person name="Andreopoulos B."/>
            <person name="Lipzen A."/>
            <person name="Chen C."/>
            <person name="Yanf M."/>
            <person name="Daum C."/>
            <person name="Ng V."/>
            <person name="Clum A."/>
            <person name="Ohm R."/>
            <person name="Martin F."/>
            <person name="Silar P."/>
            <person name="Natvig D."/>
            <person name="Lalanne C."/>
            <person name="Gautier V."/>
            <person name="Ament-Velasquez S.L."/>
            <person name="Kruys A."/>
            <person name="Hutchinson M.I."/>
            <person name="Powell A.J."/>
            <person name="Barry K."/>
            <person name="Miller A.N."/>
            <person name="Grigoriev I.V."/>
            <person name="Debuchy R."/>
            <person name="Gladieux P."/>
            <person name="Thoren M.H."/>
            <person name="Johannesson H."/>
        </authorList>
    </citation>
    <scope>NUCLEOTIDE SEQUENCE</scope>
    <source>
        <strain evidence="1">CBS 508.74</strain>
    </source>
</reference>
<organism evidence="1 2">
    <name type="scientific">Canariomyces notabilis</name>
    <dbReference type="NCBI Taxonomy" id="2074819"/>
    <lineage>
        <taxon>Eukaryota</taxon>
        <taxon>Fungi</taxon>
        <taxon>Dikarya</taxon>
        <taxon>Ascomycota</taxon>
        <taxon>Pezizomycotina</taxon>
        <taxon>Sordariomycetes</taxon>
        <taxon>Sordariomycetidae</taxon>
        <taxon>Sordariales</taxon>
        <taxon>Chaetomiaceae</taxon>
        <taxon>Canariomyces</taxon>
    </lineage>
</organism>
<dbReference type="RefSeq" id="XP_064670282.1">
    <property type="nucleotide sequence ID" value="XM_064812548.1"/>
</dbReference>
<keyword evidence="2" id="KW-1185">Reference proteome</keyword>
<sequence>MTEYSRTPYSFFKRLQLSFRALFGGIPTARSMDLPEGWPEWLIQTSLTADKWLGYRFERNVEMSPSRAQQFYISEVTHYKGTKAASKFMHEFIVVTIRDGLQDDQSDDKRLYLRYERYRKEDDDHAVSSMILTNTPATRIDKLEPLSQRAIEDLERSVKAEKTFRLRRMRFEATPPTLLDLAAVLEAHSTLSTKYRLHTTMCYWFAGSTYEVLEDLYRGKSEDLLHAKKAGKLGPITGYRQIRDKQKDGDMSGLVKLVRSFEENGGDKKIREVSDAELREVVEKELQEIPSLDDLRQRSTERRDQVMAAIEKVGDDERLALEFFSMLTMQRCSANERKGRGSLLTRGLSGLARDWLLQNSSLLRRGLSDFRSRLGDLLPNSSLWISSVA</sequence>
<evidence type="ECO:0000313" key="2">
    <source>
        <dbReference type="Proteomes" id="UP001302812"/>
    </source>
</evidence>
<dbReference type="GeneID" id="89936673"/>
<name>A0AAN6TE26_9PEZI</name>
<accession>A0AAN6TE26</accession>
<dbReference type="Proteomes" id="UP001302812">
    <property type="component" value="Unassembled WGS sequence"/>
</dbReference>
<reference evidence="1" key="1">
    <citation type="journal article" date="2023" name="Mol. Phylogenet. Evol.">
        <title>Genome-scale phylogeny and comparative genomics of the fungal order Sordariales.</title>
        <authorList>
            <person name="Hensen N."/>
            <person name="Bonometti L."/>
            <person name="Westerberg I."/>
            <person name="Brannstrom I.O."/>
            <person name="Guillou S."/>
            <person name="Cros-Aarteil S."/>
            <person name="Calhoun S."/>
            <person name="Haridas S."/>
            <person name="Kuo A."/>
            <person name="Mondo S."/>
            <person name="Pangilinan J."/>
            <person name="Riley R."/>
            <person name="LaButti K."/>
            <person name="Andreopoulos B."/>
            <person name="Lipzen A."/>
            <person name="Chen C."/>
            <person name="Yan M."/>
            <person name="Daum C."/>
            <person name="Ng V."/>
            <person name="Clum A."/>
            <person name="Steindorff A."/>
            <person name="Ohm R.A."/>
            <person name="Martin F."/>
            <person name="Silar P."/>
            <person name="Natvig D.O."/>
            <person name="Lalanne C."/>
            <person name="Gautier V."/>
            <person name="Ament-Velasquez S.L."/>
            <person name="Kruys A."/>
            <person name="Hutchinson M.I."/>
            <person name="Powell A.J."/>
            <person name="Barry K."/>
            <person name="Miller A.N."/>
            <person name="Grigoriev I.V."/>
            <person name="Debuchy R."/>
            <person name="Gladieux P."/>
            <person name="Hiltunen Thoren M."/>
            <person name="Johannesson H."/>
        </authorList>
    </citation>
    <scope>NUCLEOTIDE SEQUENCE</scope>
    <source>
        <strain evidence="1">CBS 508.74</strain>
    </source>
</reference>
<comment type="caution">
    <text evidence="1">The sequence shown here is derived from an EMBL/GenBank/DDBJ whole genome shotgun (WGS) entry which is preliminary data.</text>
</comment>
<evidence type="ECO:0000313" key="1">
    <source>
        <dbReference type="EMBL" id="KAK4112712.1"/>
    </source>
</evidence>
<proteinExistence type="predicted"/>
<gene>
    <name evidence="1" type="ORF">N656DRAFT_72491</name>
</gene>
<dbReference type="EMBL" id="MU853341">
    <property type="protein sequence ID" value="KAK4112712.1"/>
    <property type="molecule type" value="Genomic_DNA"/>
</dbReference>
<dbReference type="AlphaFoldDB" id="A0AAN6TE26"/>
<protein>
    <submittedName>
        <fullName evidence="1">Uncharacterized protein</fullName>
    </submittedName>
</protein>